<dbReference type="KEGG" id="vg:65129988"/>
<evidence type="ECO:0000313" key="1">
    <source>
        <dbReference type="EMBL" id="QOR59426.1"/>
    </source>
</evidence>
<reference evidence="1 2" key="1">
    <citation type="submission" date="2020-07" db="EMBL/GenBank/DDBJ databases">
        <title>Taxonomic proposal: Crassvirales, a new order of highly abundant and diverse bacterial viruses.</title>
        <authorList>
            <person name="Shkoporov A.N."/>
            <person name="Stockdale S.R."/>
            <person name="Guerin E."/>
            <person name="Ross R.P."/>
            <person name="Hill C."/>
        </authorList>
    </citation>
    <scope>NUCLEOTIDE SEQUENCE [LARGE SCALE GENOMIC DNA]</scope>
</reference>
<dbReference type="RefSeq" id="YP_010111584.1">
    <property type="nucleotide sequence ID" value="NC_055882.1"/>
</dbReference>
<keyword evidence="2" id="KW-1185">Reference proteome</keyword>
<dbReference type="GeneID" id="65129988"/>
<dbReference type="Proteomes" id="UP000593686">
    <property type="component" value="Genome"/>
</dbReference>
<protein>
    <submittedName>
        <fullName evidence="1">Uncharacterized protein</fullName>
    </submittedName>
</protein>
<proteinExistence type="predicted"/>
<dbReference type="EMBL" id="MT774389">
    <property type="protein sequence ID" value="QOR59426.1"/>
    <property type="molecule type" value="Genomic_DNA"/>
</dbReference>
<organism evidence="1 2">
    <name type="scientific">uncultured phage cr116_1</name>
    <dbReference type="NCBI Taxonomy" id="2772073"/>
    <lineage>
        <taxon>Viruses</taxon>
        <taxon>Duplodnaviria</taxon>
        <taxon>Heunggongvirae</taxon>
        <taxon>Uroviricota</taxon>
        <taxon>Caudoviricetes</taxon>
        <taxon>Crassvirales</taxon>
        <taxon>Steigviridae</taxon>
        <taxon>Asinivirinae</taxon>
        <taxon>Pamirivirus</taxon>
        <taxon>Pamirivirus faecium</taxon>
    </lineage>
</organism>
<evidence type="ECO:0000313" key="2">
    <source>
        <dbReference type="Proteomes" id="UP000593686"/>
    </source>
</evidence>
<name>A0A7M1RYR1_9CAUD</name>
<sequence length="65" mass="7239">MGKTRVGSMKQLALVEGDVNLLAKNEILVSEEEGYTILRKRLDSGDIKTFVVVPLEDFRKDGDNS</sequence>
<accession>A0A7M1RYR1</accession>